<dbReference type="Gene3D" id="1.10.260.40">
    <property type="entry name" value="lambda repressor-like DNA-binding domains"/>
    <property type="match status" value="1"/>
</dbReference>
<keyword evidence="3" id="KW-1185">Reference proteome</keyword>
<dbReference type="Proteomes" id="UP001228643">
    <property type="component" value="Unassembled WGS sequence"/>
</dbReference>
<comment type="caution">
    <text evidence="2">The sequence shown here is derived from an EMBL/GenBank/DDBJ whole genome shotgun (WGS) entry which is preliminary data.</text>
</comment>
<evidence type="ECO:0000259" key="1">
    <source>
        <dbReference type="Pfam" id="PF21956"/>
    </source>
</evidence>
<dbReference type="SUPFAM" id="SSF47413">
    <property type="entry name" value="lambda repressor-like DNA-binding domains"/>
    <property type="match status" value="1"/>
</dbReference>
<evidence type="ECO:0000313" key="2">
    <source>
        <dbReference type="EMBL" id="MDI5950309.1"/>
    </source>
</evidence>
<evidence type="ECO:0000313" key="3">
    <source>
        <dbReference type="Proteomes" id="UP001228643"/>
    </source>
</evidence>
<feature type="domain" description="DUF6922" evidence="1">
    <location>
        <begin position="102"/>
        <end position="152"/>
    </location>
</feature>
<dbReference type="EMBL" id="JASCRY010000003">
    <property type="protein sequence ID" value="MDI5950309.1"/>
    <property type="molecule type" value="Genomic_DNA"/>
</dbReference>
<accession>A0AAW6TNF1</accession>
<protein>
    <submittedName>
        <fullName evidence="2">Plasmid maintenance system antidote protein</fullName>
    </submittedName>
</protein>
<name>A0AAW6TNF1_9FLAO</name>
<sequence>MKTILDTIKGIHPGYVLERELEKRLLRKGQFALSVGEFPQTLTAITKGKRRMNITLARKIEKVLAIEEGYFMVLQVYYDIEQEKKKENKQQKNDQKPNLDLLRKVLFWDTDIKKIDWQQQKKAVIKRIFERGNEEEKKEISRFYGPDTVTAILNS</sequence>
<gene>
    <name evidence="2" type="ORF">QLS97_11680</name>
</gene>
<dbReference type="InterPro" id="IPR010982">
    <property type="entry name" value="Lambda_DNA-bd_dom_sf"/>
</dbReference>
<dbReference type="Pfam" id="PF21956">
    <property type="entry name" value="DUF6922"/>
    <property type="match status" value="1"/>
</dbReference>
<proteinExistence type="predicted"/>
<dbReference type="GO" id="GO:0003677">
    <property type="term" value="F:DNA binding"/>
    <property type="evidence" value="ECO:0007669"/>
    <property type="project" value="InterPro"/>
</dbReference>
<reference evidence="2 3" key="1">
    <citation type="submission" date="2023-04" db="EMBL/GenBank/DDBJ databases">
        <title>Two novel species of Flavobacterium.</title>
        <authorList>
            <person name="Liu Q."/>
            <person name="Xin Y.-H."/>
        </authorList>
    </citation>
    <scope>NUCLEOTIDE SEQUENCE [LARGE SCALE GENOMIC DNA]</scope>
    <source>
        <strain evidence="2 3">LB2P87</strain>
    </source>
</reference>
<organism evidence="2 3">
    <name type="scientific">Flavobacterium yafengii</name>
    <dbReference type="NCBI Taxonomy" id="3041253"/>
    <lineage>
        <taxon>Bacteria</taxon>
        <taxon>Pseudomonadati</taxon>
        <taxon>Bacteroidota</taxon>
        <taxon>Flavobacteriia</taxon>
        <taxon>Flavobacteriales</taxon>
        <taxon>Flavobacteriaceae</taxon>
        <taxon>Flavobacterium</taxon>
    </lineage>
</organism>
<dbReference type="InterPro" id="IPR053830">
    <property type="entry name" value="DUF6922"/>
</dbReference>
<dbReference type="AlphaFoldDB" id="A0AAW6TNF1"/>
<dbReference type="RefSeq" id="WP_282716869.1">
    <property type="nucleotide sequence ID" value="NZ_JASCRX010000004.1"/>
</dbReference>